<sequence>MSSLSAAEAVAANRQAWDASAPLHRSDPSWDRLTQNFARDPGFSCFDPPMEAALRAIGLAGTSVAQLCCNNGRETVSLMNLGARSATGFDQSEAFLAQARDLAGIAGRDCRFVAGDVHAIDAEHDGAYDLAVITIGVLGWMPDLPRFLAVAARLLHPGGRILIHEEHPVVNMFEPRAEQPLLVRHSYFRTAPFVGEDAIVYGDGPAPRVGPHYWFAHPVGMLIESLIGAGLAIERFREFPDNISTTACDVLAADRLLPMSYLLQARKAA</sequence>
<dbReference type="InterPro" id="IPR029063">
    <property type="entry name" value="SAM-dependent_MTases_sf"/>
</dbReference>
<gene>
    <name evidence="2" type="ORF">MOTC310_32110</name>
</gene>
<reference evidence="2 3" key="1">
    <citation type="journal article" date="2012" name="Genet. Mol. Biol.">
        <title>Analysis of 16S rRNA and mxaF genes revealing insights into Methylobacterium niche-specific plant association.</title>
        <authorList>
            <person name="Dourado M.N."/>
            <person name="Andreote F.D."/>
            <person name="Dini-Andreote F."/>
            <person name="Conti R."/>
            <person name="Araujo J.M."/>
            <person name="Araujo W.L."/>
        </authorList>
    </citation>
    <scope>NUCLEOTIDE SEQUENCE [LARGE SCALE GENOMIC DNA]</scope>
    <source>
        <strain evidence="2 3">TC3-10</strain>
    </source>
</reference>
<dbReference type="CDD" id="cd02440">
    <property type="entry name" value="AdoMet_MTases"/>
    <property type="match status" value="1"/>
</dbReference>
<proteinExistence type="predicted"/>
<evidence type="ECO:0000259" key="1">
    <source>
        <dbReference type="Pfam" id="PF13649"/>
    </source>
</evidence>
<dbReference type="RefSeq" id="WP_331304716.1">
    <property type="nucleotide sequence ID" value="NZ_MLCA01000017.1"/>
</dbReference>
<keyword evidence="2" id="KW-0808">Transferase</keyword>
<dbReference type="EMBL" id="MLCA01000017">
    <property type="protein sequence ID" value="MEE7494804.1"/>
    <property type="molecule type" value="Genomic_DNA"/>
</dbReference>
<feature type="domain" description="Methyltransferase" evidence="1">
    <location>
        <begin position="64"/>
        <end position="159"/>
    </location>
</feature>
<evidence type="ECO:0000313" key="2">
    <source>
        <dbReference type="EMBL" id="MEE7494804.1"/>
    </source>
</evidence>
<keyword evidence="2" id="KW-0489">Methyltransferase</keyword>
<organism evidence="2 3">
    <name type="scientific">Methylobacterium oryzae</name>
    <dbReference type="NCBI Taxonomy" id="334852"/>
    <lineage>
        <taxon>Bacteria</taxon>
        <taxon>Pseudomonadati</taxon>
        <taxon>Pseudomonadota</taxon>
        <taxon>Alphaproteobacteria</taxon>
        <taxon>Hyphomicrobiales</taxon>
        <taxon>Methylobacteriaceae</taxon>
        <taxon>Methylobacterium</taxon>
    </lineage>
</organism>
<comment type="caution">
    <text evidence="2">The sequence shown here is derived from an EMBL/GenBank/DDBJ whole genome shotgun (WGS) entry which is preliminary data.</text>
</comment>
<dbReference type="Proteomes" id="UP001355206">
    <property type="component" value="Unassembled WGS sequence"/>
</dbReference>
<dbReference type="GO" id="GO:0032259">
    <property type="term" value="P:methylation"/>
    <property type="evidence" value="ECO:0007669"/>
    <property type="project" value="UniProtKB-KW"/>
</dbReference>
<keyword evidence="3" id="KW-1185">Reference proteome</keyword>
<dbReference type="GO" id="GO:0008168">
    <property type="term" value="F:methyltransferase activity"/>
    <property type="evidence" value="ECO:0007669"/>
    <property type="project" value="UniProtKB-KW"/>
</dbReference>
<accession>A0ABU7TXY0</accession>
<name>A0ABU7TXY0_9HYPH</name>
<evidence type="ECO:0000313" key="3">
    <source>
        <dbReference type="Proteomes" id="UP001355206"/>
    </source>
</evidence>
<dbReference type="Pfam" id="PF13649">
    <property type="entry name" value="Methyltransf_25"/>
    <property type="match status" value="1"/>
</dbReference>
<protein>
    <submittedName>
        <fullName evidence="2">Methyltransferase type 11</fullName>
    </submittedName>
</protein>
<dbReference type="InterPro" id="IPR041698">
    <property type="entry name" value="Methyltransf_25"/>
</dbReference>
<dbReference type="Gene3D" id="3.40.50.150">
    <property type="entry name" value="Vaccinia Virus protein VP39"/>
    <property type="match status" value="1"/>
</dbReference>
<dbReference type="SUPFAM" id="SSF53335">
    <property type="entry name" value="S-adenosyl-L-methionine-dependent methyltransferases"/>
    <property type="match status" value="1"/>
</dbReference>